<accession>A0AAN9BVN1</accession>
<dbReference type="Proteomes" id="UP001374579">
    <property type="component" value="Unassembled WGS sequence"/>
</dbReference>
<dbReference type="AlphaFoldDB" id="A0AAN9BVN1"/>
<keyword evidence="2" id="KW-1185">Reference proteome</keyword>
<name>A0AAN9BVN1_9CAEN</name>
<organism evidence="1 2">
    <name type="scientific">Littorina saxatilis</name>
    <dbReference type="NCBI Taxonomy" id="31220"/>
    <lineage>
        <taxon>Eukaryota</taxon>
        <taxon>Metazoa</taxon>
        <taxon>Spiralia</taxon>
        <taxon>Lophotrochozoa</taxon>
        <taxon>Mollusca</taxon>
        <taxon>Gastropoda</taxon>
        <taxon>Caenogastropoda</taxon>
        <taxon>Littorinimorpha</taxon>
        <taxon>Littorinoidea</taxon>
        <taxon>Littorinidae</taxon>
        <taxon>Littorina</taxon>
    </lineage>
</organism>
<evidence type="ECO:0000313" key="1">
    <source>
        <dbReference type="EMBL" id="KAK7112244.1"/>
    </source>
</evidence>
<evidence type="ECO:0000313" key="2">
    <source>
        <dbReference type="Proteomes" id="UP001374579"/>
    </source>
</evidence>
<sequence>MRQTEREELKGSAGETSYGLLQMTWTTNVPALPILPETRGEALVPKDIMQPWDAALPWLKQPGLWTQQNAASLINELQKNLPGIKGDRGQDFQWKRPLPAAKVASRDPLAQRPDRHQCEHIRLAKKKMHHFTSISRYLANKQMVEDLMRFGKHWQKPTVVER</sequence>
<dbReference type="EMBL" id="JBAMIC010000002">
    <property type="protein sequence ID" value="KAK7112244.1"/>
    <property type="molecule type" value="Genomic_DNA"/>
</dbReference>
<comment type="caution">
    <text evidence="1">The sequence shown here is derived from an EMBL/GenBank/DDBJ whole genome shotgun (WGS) entry which is preliminary data.</text>
</comment>
<reference evidence="1 2" key="1">
    <citation type="submission" date="2024-02" db="EMBL/GenBank/DDBJ databases">
        <title>Chromosome-scale genome assembly of the rough periwinkle Littorina saxatilis.</title>
        <authorList>
            <person name="De Jode A."/>
            <person name="Faria R."/>
            <person name="Formenti G."/>
            <person name="Sims Y."/>
            <person name="Smith T.P."/>
            <person name="Tracey A."/>
            <person name="Wood J.M.D."/>
            <person name="Zagrodzka Z.B."/>
            <person name="Johannesson K."/>
            <person name="Butlin R.K."/>
            <person name="Leder E.H."/>
        </authorList>
    </citation>
    <scope>NUCLEOTIDE SEQUENCE [LARGE SCALE GENOMIC DNA]</scope>
    <source>
        <strain evidence="1">Snail1</strain>
        <tissue evidence="1">Muscle</tissue>
    </source>
</reference>
<proteinExistence type="predicted"/>
<protein>
    <submittedName>
        <fullName evidence="1">Uncharacterized protein</fullName>
    </submittedName>
</protein>
<gene>
    <name evidence="1" type="ORF">V1264_011724</name>
</gene>